<dbReference type="InterPro" id="IPR027193">
    <property type="entry name" value="Noc4"/>
</dbReference>
<name>A0ABR3JUG0_9AGAR</name>
<keyword evidence="8" id="KW-1185">Reference proteome</keyword>
<dbReference type="Proteomes" id="UP001556367">
    <property type="component" value="Unassembled WGS sequence"/>
</dbReference>
<evidence type="ECO:0000256" key="1">
    <source>
        <dbReference type="ARBA" id="ARBA00004232"/>
    </source>
</evidence>
<keyword evidence="4" id="KW-0472">Membrane</keyword>
<dbReference type="EMBL" id="JASNQZ010000002">
    <property type="protein sequence ID" value="KAL0959525.1"/>
    <property type="molecule type" value="Genomic_DNA"/>
</dbReference>
<evidence type="ECO:0000313" key="8">
    <source>
        <dbReference type="Proteomes" id="UP001556367"/>
    </source>
</evidence>
<organism evidence="7 8">
    <name type="scientific">Hohenbuehelia grisea</name>
    <dbReference type="NCBI Taxonomy" id="104357"/>
    <lineage>
        <taxon>Eukaryota</taxon>
        <taxon>Fungi</taxon>
        <taxon>Dikarya</taxon>
        <taxon>Basidiomycota</taxon>
        <taxon>Agaricomycotina</taxon>
        <taxon>Agaricomycetes</taxon>
        <taxon>Agaricomycetidae</taxon>
        <taxon>Agaricales</taxon>
        <taxon>Pleurotineae</taxon>
        <taxon>Pleurotaceae</taxon>
        <taxon>Hohenbuehelia</taxon>
    </lineage>
</organism>
<gene>
    <name evidence="7" type="ORF">HGRIS_011238</name>
</gene>
<proteinExistence type="inferred from homology"/>
<evidence type="ECO:0000259" key="6">
    <source>
        <dbReference type="Pfam" id="PF03914"/>
    </source>
</evidence>
<sequence>MPTLRSLPPPSKKRKISGKNDFADTLKRLETQLISSCQSNRSLNPLADLLEQALRCDDPQNTSKAIYSLYRVFVVILDGDKLSPSPAGEEAKVVKAWLWERLNAYVDFLASLLQDEEKYLRTSALQILFSLLKHLSTTYSKPNSGPQFHALHFRRIVAALLLCPPSARPGSDAQAESEGILDADVRDMFVDTWLSVHDDIRWFFLRDSPAVLQKSPKSRQPAVNLLSILSRLTTFPTDASELNAWWVAELGVKPKMPKKKTGSQLSDDDDDDDPLPKDSADDDDDDDWRKFFDEPAPDDSAKKPKAPGARLHKLTLHQSLHSLPSHRAVFTRAWLTLLPRLSPPSTAKGARHTMTEEAKGSITRTLNVMHRGVLPHLTRPVLVMDWIGACVDYGGSIGLLAMNALFVLMKEYNLDYPSFYTHLYAFLDRDVLHLKYRARFFRMTELFLSSTHLPATILASFVKRLARLSLSAPPPAVVMIIPFTYNILKRHPALMVMIHRTSYGEGEGDDSSDTDPYSPTEPNPLLTRALDSSLWELVTHKEHYHSSVATLAKIFGEAFTKPGYAMEDFLDHTYATLFDTEATRKIRKEPALAVDAELGTAMFSQLFPVASALADGEEDEGVAEVQLDVVGQLWDFS</sequence>
<dbReference type="InterPro" id="IPR016024">
    <property type="entry name" value="ARM-type_fold"/>
</dbReference>
<evidence type="ECO:0000313" key="7">
    <source>
        <dbReference type="EMBL" id="KAL0959525.1"/>
    </source>
</evidence>
<evidence type="ECO:0000256" key="5">
    <source>
        <dbReference type="SAM" id="MobiDB-lite"/>
    </source>
</evidence>
<keyword evidence="3" id="KW-0812">Transmembrane</keyword>
<evidence type="ECO:0000256" key="2">
    <source>
        <dbReference type="ARBA" id="ARBA00007797"/>
    </source>
</evidence>
<dbReference type="PANTHER" id="PTHR12455">
    <property type="entry name" value="NUCLEOLAR COMPLEX PROTEIN 4"/>
    <property type="match status" value="1"/>
</dbReference>
<comment type="caution">
    <text evidence="7">The sequence shown here is derived from an EMBL/GenBank/DDBJ whole genome shotgun (WGS) entry which is preliminary data.</text>
</comment>
<evidence type="ECO:0000256" key="4">
    <source>
        <dbReference type="ARBA" id="ARBA00022989"/>
    </source>
</evidence>
<feature type="region of interest" description="Disordered" evidence="5">
    <location>
        <begin position="256"/>
        <end position="307"/>
    </location>
</feature>
<dbReference type="PANTHER" id="PTHR12455:SF0">
    <property type="entry name" value="NUCLEOLAR COMPLEX PROTEIN 4 HOMOLOG"/>
    <property type="match status" value="1"/>
</dbReference>
<dbReference type="InterPro" id="IPR005612">
    <property type="entry name" value="CCAAT-binding_factor"/>
</dbReference>
<feature type="domain" description="CCAAT-binding factor" evidence="6">
    <location>
        <begin position="399"/>
        <end position="552"/>
    </location>
</feature>
<accession>A0ABR3JUG0</accession>
<dbReference type="Pfam" id="PF03914">
    <property type="entry name" value="CBF"/>
    <property type="match status" value="1"/>
</dbReference>
<reference evidence="8" key="1">
    <citation type="submission" date="2024-06" db="EMBL/GenBank/DDBJ databases">
        <title>Multi-omics analyses provide insights into the biosynthesis of the anticancer antibiotic pleurotin in Hohenbuehelia grisea.</title>
        <authorList>
            <person name="Weaver J.A."/>
            <person name="Alberti F."/>
        </authorList>
    </citation>
    <scope>NUCLEOTIDE SEQUENCE [LARGE SCALE GENOMIC DNA]</scope>
    <source>
        <strain evidence="8">T-177</strain>
    </source>
</reference>
<evidence type="ECO:0000256" key="3">
    <source>
        <dbReference type="ARBA" id="ARBA00022692"/>
    </source>
</evidence>
<dbReference type="SUPFAM" id="SSF48371">
    <property type="entry name" value="ARM repeat"/>
    <property type="match status" value="1"/>
</dbReference>
<protein>
    <recommendedName>
        <fullName evidence="6">CCAAT-binding factor domain-containing protein</fullName>
    </recommendedName>
</protein>
<comment type="similarity">
    <text evidence="2">Belongs to the CBF/MAK21 family.</text>
</comment>
<keyword evidence="4" id="KW-1133">Transmembrane helix</keyword>
<comment type="subcellular location">
    <subcellularLocation>
        <location evidence="1">Nucleus membrane</location>
        <topology evidence="1">Multi-pass membrane protein</topology>
    </subcellularLocation>
</comment>